<gene>
    <name evidence="2" type="ORF">VP1G_01496</name>
</gene>
<keyword evidence="3" id="KW-1185">Reference proteome</keyword>
<feature type="region of interest" description="Disordered" evidence="1">
    <location>
        <begin position="156"/>
        <end position="180"/>
    </location>
</feature>
<protein>
    <submittedName>
        <fullName evidence="2">Uncharacterized protein</fullName>
    </submittedName>
</protein>
<dbReference type="OrthoDB" id="1744869at2759"/>
<name>A0A194UQM8_CYTMA</name>
<dbReference type="EMBL" id="KN714671">
    <property type="protein sequence ID" value="KUI53936.1"/>
    <property type="molecule type" value="Genomic_DNA"/>
</dbReference>
<reference evidence="3" key="1">
    <citation type="submission" date="2014-12" db="EMBL/GenBank/DDBJ databases">
        <title>Genome Sequence of Valsa Canker Pathogens Uncovers a Specific Adaption of Colonization on Woody Bark.</title>
        <authorList>
            <person name="Yin Z."/>
            <person name="Liu H."/>
            <person name="Gao X."/>
            <person name="Li Z."/>
            <person name="Song N."/>
            <person name="Ke X."/>
            <person name="Dai Q."/>
            <person name="Wu Y."/>
            <person name="Sun Y."/>
            <person name="Xu J.-R."/>
            <person name="Kang Z.K."/>
            <person name="Wang L."/>
            <person name="Huang L."/>
        </authorList>
    </citation>
    <scope>NUCLEOTIDE SEQUENCE [LARGE SCALE GENOMIC DNA]</scope>
    <source>
        <strain evidence="3">SXYL134</strain>
    </source>
</reference>
<dbReference type="STRING" id="694573.A0A194UQM8"/>
<feature type="region of interest" description="Disordered" evidence="1">
    <location>
        <begin position="30"/>
        <end position="52"/>
    </location>
</feature>
<dbReference type="Proteomes" id="UP000078576">
    <property type="component" value="Unassembled WGS sequence"/>
</dbReference>
<evidence type="ECO:0000313" key="2">
    <source>
        <dbReference type="EMBL" id="KUI53936.1"/>
    </source>
</evidence>
<evidence type="ECO:0000256" key="1">
    <source>
        <dbReference type="SAM" id="MobiDB-lite"/>
    </source>
</evidence>
<organism evidence="2 3">
    <name type="scientific">Cytospora mali</name>
    <name type="common">Apple Valsa canker fungus</name>
    <name type="synonym">Valsa mali</name>
    <dbReference type="NCBI Taxonomy" id="578113"/>
    <lineage>
        <taxon>Eukaryota</taxon>
        <taxon>Fungi</taxon>
        <taxon>Dikarya</taxon>
        <taxon>Ascomycota</taxon>
        <taxon>Pezizomycotina</taxon>
        <taxon>Sordariomycetes</taxon>
        <taxon>Sordariomycetidae</taxon>
        <taxon>Diaporthales</taxon>
        <taxon>Cytosporaceae</taxon>
        <taxon>Cytospora</taxon>
    </lineage>
</organism>
<dbReference type="AlphaFoldDB" id="A0A194UQM8"/>
<proteinExistence type="predicted"/>
<accession>A0A194UQM8</accession>
<sequence length="565" mass="61446">MAMRIASRTPAVAMYKPYLVRITMGGVRAASSASSPGLDLRPRNSRPSGRMTVFTGPNSTKKSVISKIAEIAFSARPGFQERAAVILASPKHASWLTDKVFMTDLVSALEGARAAGPSFHVLAAVVDGLSPRTPSRELQEGLSIHLGLRDKLLPGLWDNTSPEGEQPNPPRGAESEPSSSLSILLPKKINAKEARISLTLPLANTLFQNGKRSTLLVSKWGQVEGSGKLLFEMVRIAEKRSQVIDLPSTVAFDKVTIRAPLVPVTQPRKVLEGLGNILAKIEINGEPSPASKELQTNIPRLLEARRALPQGEAAAGRVGVWAFIYPQHMWSREADMVRFYSSIGGRYLGTALGKMAYDMSTDPERLAWETQPVIRNAIFRGARLHRILGGGGEWGAKASLLSLDPHTSHSRDTEEDRLNKFIKSFHSEDDAKDAIAKPGDFVQFFVERDPVQLAPDKKDYLAAEPTDYPPILFGVGDTNMKDIDPPSRVVELRRLTDTKSPGWVALDHFGGHSAEGIYLSAGDVGPNTKLDVPGASVNMTTAKNVGVNSVPYRSFKRPVRLSGET</sequence>
<evidence type="ECO:0000313" key="3">
    <source>
        <dbReference type="Proteomes" id="UP000078576"/>
    </source>
</evidence>